<keyword evidence="1" id="KW-1133">Transmembrane helix</keyword>
<feature type="transmembrane region" description="Helical" evidence="1">
    <location>
        <begin position="12"/>
        <end position="31"/>
    </location>
</feature>
<evidence type="ECO:0000313" key="2">
    <source>
        <dbReference type="EMBL" id="GAE30852.1"/>
    </source>
</evidence>
<proteinExistence type="predicted"/>
<keyword evidence="1" id="KW-0812">Transmembrane</keyword>
<dbReference type="AlphaFoldDB" id="W4QFZ6"/>
<keyword evidence="3" id="KW-1185">Reference proteome</keyword>
<comment type="caution">
    <text evidence="2">The sequence shown here is derived from an EMBL/GenBank/DDBJ whole genome shotgun (WGS) entry which is preliminary data.</text>
</comment>
<evidence type="ECO:0000313" key="3">
    <source>
        <dbReference type="Proteomes" id="UP000018895"/>
    </source>
</evidence>
<dbReference type="RefSeq" id="WP_035343881.1">
    <property type="nucleotide sequence ID" value="NZ_BAUU01000014.1"/>
</dbReference>
<protein>
    <submittedName>
        <fullName evidence="2">Uncharacterized protein</fullName>
    </submittedName>
</protein>
<evidence type="ECO:0000256" key="1">
    <source>
        <dbReference type="SAM" id="Phobius"/>
    </source>
</evidence>
<gene>
    <name evidence="2" type="ORF">JCM9152_2276</name>
</gene>
<dbReference type="Proteomes" id="UP000018895">
    <property type="component" value="Unassembled WGS sequence"/>
</dbReference>
<reference evidence="2" key="1">
    <citation type="journal article" date="2014" name="Genome Announc.">
        <title>Draft Genome Sequences of Three Alkaliphilic Bacillus Strains, Bacillus wakoensis JCM 9140T, Bacillus akibai JCM 9157T, and Bacillus hemicellulosilyticus JCM 9152T.</title>
        <authorList>
            <person name="Yuki M."/>
            <person name="Oshima K."/>
            <person name="Suda W."/>
            <person name="Oshida Y."/>
            <person name="Kitamura K."/>
            <person name="Iida T."/>
            <person name="Hattori M."/>
            <person name="Ohkuma M."/>
        </authorList>
    </citation>
    <scope>NUCLEOTIDE SEQUENCE [LARGE SCALE GENOMIC DNA]</scope>
    <source>
        <strain evidence="2">JCM 9152</strain>
    </source>
</reference>
<dbReference type="STRING" id="1236971.JCM9152_2276"/>
<keyword evidence="1" id="KW-0472">Membrane</keyword>
<sequence length="65" mass="7563">MLSVKRLSKQEWFIVICGIVALLFMYTSIIIPSSSNSIDGNEEKHVLEDQYEQHEYLVLSEDENE</sequence>
<dbReference type="EMBL" id="BAUU01000014">
    <property type="protein sequence ID" value="GAE30852.1"/>
    <property type="molecule type" value="Genomic_DNA"/>
</dbReference>
<organism evidence="2 3">
    <name type="scientific">Halalkalibacter hemicellulosilyticusJCM 9152</name>
    <dbReference type="NCBI Taxonomy" id="1236971"/>
    <lineage>
        <taxon>Bacteria</taxon>
        <taxon>Bacillati</taxon>
        <taxon>Bacillota</taxon>
        <taxon>Bacilli</taxon>
        <taxon>Bacillales</taxon>
        <taxon>Bacillaceae</taxon>
        <taxon>Halalkalibacter</taxon>
    </lineage>
</organism>
<accession>W4QFZ6</accession>
<name>W4QFZ6_9BACI</name>